<dbReference type="InterPro" id="IPR012334">
    <property type="entry name" value="Pectin_lyas_fold"/>
</dbReference>
<evidence type="ECO:0000256" key="2">
    <source>
        <dbReference type="SAM" id="SignalP"/>
    </source>
</evidence>
<dbReference type="RefSeq" id="WP_379664156.1">
    <property type="nucleotide sequence ID" value="NZ_JBHUDG010000050.1"/>
</dbReference>
<evidence type="ECO:0000259" key="3">
    <source>
        <dbReference type="Pfam" id="PF13229"/>
    </source>
</evidence>
<protein>
    <submittedName>
        <fullName evidence="4">Right-handed parallel beta-helix repeat-containing protein</fullName>
    </submittedName>
</protein>
<dbReference type="SUPFAM" id="SSF51126">
    <property type="entry name" value="Pectin lyase-like"/>
    <property type="match status" value="1"/>
</dbReference>
<sequence>MLRIKIPICTIILSMCLTMACSKPAHTDKQDPLKNSPSGKYYVDSQSGDDKNNGFSEKTPWKTLYNVNLRTYQPGDSIFLKKESSWESRLVLKGSGSVGKPIVLTAYGKGTMPHIMGNGKVDQVILLEEVDYWVVNGIEVSNKATEIGNRIGILVKCLQPGLRRHFHITNCYVHDVMGDYSMLTKGKNTGGIGVIGGEETKFDDILIEGNEIGHINRVGIYTTMMNQANTIQLNSVQGKRPITNLVVRKNKIHHCTGDGAIIRGAHKPIISHNIAWENHNGPEELVKAGVALWCRSTDEALFEYNEVYNTRGSMDGQAFDADLDAYRTIVQYNYSHGNEGGFLLMTGSANDAIVRYNVSVNDGQIGKKHVFYFPIWVAPRGSGIFHNNTVIVPEGLDGVVVNEALETSRFYNNIFYNKAGKGKLFIESKNTTALFKNNVYIGYGQASNIPDPSPFLEEPFIVNPSNIQIGMENIKNFKLKSTSPYLNKGINVKVLEQDAYWLPAADKDLGGKALQPGKSPMGAFLD</sequence>
<gene>
    <name evidence="4" type="ORF">ACFSAH_18090</name>
</gene>
<evidence type="ECO:0000313" key="4">
    <source>
        <dbReference type="EMBL" id="MFD1631790.1"/>
    </source>
</evidence>
<comment type="caution">
    <text evidence="4">The sequence shown here is derived from an EMBL/GenBank/DDBJ whole genome shotgun (WGS) entry which is preliminary data.</text>
</comment>
<feature type="region of interest" description="Disordered" evidence="1">
    <location>
        <begin position="26"/>
        <end position="55"/>
    </location>
</feature>
<keyword evidence="2" id="KW-0732">Signal</keyword>
<dbReference type="Gene3D" id="2.160.20.10">
    <property type="entry name" value="Single-stranded right-handed beta-helix, Pectin lyase-like"/>
    <property type="match status" value="1"/>
</dbReference>
<dbReference type="InterPro" id="IPR039448">
    <property type="entry name" value="Beta_helix"/>
</dbReference>
<keyword evidence="5" id="KW-1185">Reference proteome</keyword>
<organism evidence="4 5">
    <name type="scientific">Pseudopedobacter beijingensis</name>
    <dbReference type="NCBI Taxonomy" id="1207056"/>
    <lineage>
        <taxon>Bacteria</taxon>
        <taxon>Pseudomonadati</taxon>
        <taxon>Bacteroidota</taxon>
        <taxon>Sphingobacteriia</taxon>
        <taxon>Sphingobacteriales</taxon>
        <taxon>Sphingobacteriaceae</taxon>
        <taxon>Pseudopedobacter</taxon>
    </lineage>
</organism>
<dbReference type="EMBL" id="JBHUDG010000050">
    <property type="protein sequence ID" value="MFD1631790.1"/>
    <property type="molecule type" value="Genomic_DNA"/>
</dbReference>
<feature type="chain" id="PRO_5046793834" evidence="2">
    <location>
        <begin position="21"/>
        <end position="526"/>
    </location>
</feature>
<name>A0ABW4II26_9SPHI</name>
<proteinExistence type="predicted"/>
<evidence type="ECO:0000313" key="5">
    <source>
        <dbReference type="Proteomes" id="UP001597118"/>
    </source>
</evidence>
<feature type="signal peptide" evidence="2">
    <location>
        <begin position="1"/>
        <end position="20"/>
    </location>
</feature>
<dbReference type="InterPro" id="IPR011050">
    <property type="entry name" value="Pectin_lyase_fold/virulence"/>
</dbReference>
<dbReference type="Proteomes" id="UP001597118">
    <property type="component" value="Unassembled WGS sequence"/>
</dbReference>
<reference evidence="5" key="1">
    <citation type="journal article" date="2019" name="Int. J. Syst. Evol. Microbiol.">
        <title>The Global Catalogue of Microorganisms (GCM) 10K type strain sequencing project: providing services to taxonomists for standard genome sequencing and annotation.</title>
        <authorList>
            <consortium name="The Broad Institute Genomics Platform"/>
            <consortium name="The Broad Institute Genome Sequencing Center for Infectious Disease"/>
            <person name="Wu L."/>
            <person name="Ma J."/>
        </authorList>
    </citation>
    <scope>NUCLEOTIDE SEQUENCE [LARGE SCALE GENOMIC DNA]</scope>
    <source>
        <strain evidence="5">CCUG 53762</strain>
    </source>
</reference>
<accession>A0ABW4II26</accession>
<evidence type="ECO:0000256" key="1">
    <source>
        <dbReference type="SAM" id="MobiDB-lite"/>
    </source>
</evidence>
<dbReference type="Pfam" id="PF13229">
    <property type="entry name" value="Beta_helix"/>
    <property type="match status" value="1"/>
</dbReference>
<feature type="domain" description="Right handed beta helix" evidence="3">
    <location>
        <begin position="165"/>
        <end position="352"/>
    </location>
</feature>
<dbReference type="PROSITE" id="PS51257">
    <property type="entry name" value="PROKAR_LIPOPROTEIN"/>
    <property type="match status" value="1"/>
</dbReference>